<dbReference type="CDD" id="cd04867">
    <property type="entry name" value="TGS_YchF_OLA1"/>
    <property type="match status" value="1"/>
</dbReference>
<dbReference type="GO" id="GO:0005737">
    <property type="term" value="C:cytoplasm"/>
    <property type="evidence" value="ECO:0007669"/>
    <property type="project" value="TreeGrafter"/>
</dbReference>
<reference evidence="9" key="1">
    <citation type="submission" date="2020-04" db="EMBL/GenBank/DDBJ databases">
        <authorList>
            <person name="Zhang T."/>
        </authorList>
    </citation>
    <scope>NUCLEOTIDE SEQUENCE</scope>
    <source>
        <strain evidence="9">HKST-UBA79</strain>
    </source>
</reference>
<keyword evidence="3 6" id="KW-0547">Nucleotide-binding</keyword>
<protein>
    <recommendedName>
        <fullName evidence="6">Ribosome-binding ATPase YchF</fullName>
    </recommendedName>
</protein>
<dbReference type="Gene3D" id="3.10.20.30">
    <property type="match status" value="1"/>
</dbReference>
<evidence type="ECO:0000256" key="1">
    <source>
        <dbReference type="ARBA" id="ARBA00001946"/>
    </source>
</evidence>
<dbReference type="PIRSF" id="PIRSF006641">
    <property type="entry name" value="CHP00092"/>
    <property type="match status" value="1"/>
</dbReference>
<organism evidence="9 10">
    <name type="scientific">candidate division WWE3 bacterium</name>
    <dbReference type="NCBI Taxonomy" id="2053526"/>
    <lineage>
        <taxon>Bacteria</taxon>
        <taxon>Katanobacteria</taxon>
    </lineage>
</organism>
<dbReference type="InterPro" id="IPR041706">
    <property type="entry name" value="YchF_N"/>
</dbReference>
<comment type="similarity">
    <text evidence="6">Belongs to the TRAFAC class OBG-HflX-like GTPase superfamily. OBG GTPase family. YchF/OLA1 subfamily.</text>
</comment>
<dbReference type="FunFam" id="1.10.150.300:FF:000001">
    <property type="entry name" value="Ribosome-binding ATPase YchF"/>
    <property type="match status" value="1"/>
</dbReference>
<dbReference type="PROSITE" id="PS51710">
    <property type="entry name" value="G_OBG"/>
    <property type="match status" value="1"/>
</dbReference>
<dbReference type="SUPFAM" id="SSF52540">
    <property type="entry name" value="P-loop containing nucleoside triphosphate hydrolases"/>
    <property type="match status" value="1"/>
</dbReference>
<dbReference type="AlphaFoldDB" id="A0A955EAR0"/>
<evidence type="ECO:0000256" key="3">
    <source>
        <dbReference type="ARBA" id="ARBA00022741"/>
    </source>
</evidence>
<dbReference type="InterPro" id="IPR012675">
    <property type="entry name" value="Beta-grasp_dom_sf"/>
</dbReference>
<keyword evidence="4 6" id="KW-0067">ATP-binding</keyword>
<dbReference type="EMBL" id="JAGQNX010000008">
    <property type="protein sequence ID" value="MCA9307930.1"/>
    <property type="molecule type" value="Genomic_DNA"/>
</dbReference>
<evidence type="ECO:0000256" key="2">
    <source>
        <dbReference type="ARBA" id="ARBA00022723"/>
    </source>
</evidence>
<dbReference type="InterPro" id="IPR031167">
    <property type="entry name" value="G_OBG"/>
</dbReference>
<evidence type="ECO:0000313" key="9">
    <source>
        <dbReference type="EMBL" id="MCA9307930.1"/>
    </source>
</evidence>
<dbReference type="Pfam" id="PF06071">
    <property type="entry name" value="YchF-GTPase_C"/>
    <property type="match status" value="1"/>
</dbReference>
<dbReference type="InterPro" id="IPR006073">
    <property type="entry name" value="GTP-bd"/>
</dbReference>
<proteinExistence type="inferred from homology"/>
<sequence>MNIGIVGLPNIGKSTLFNALLKKQTALAANYPFATIEPNVGIVDVPDNRLNVLAHLVHEEYSAKYSHKDIPERIVPASIKFNDIAGLVKGAHKGEGLGNQFLAHIREVDAIVHVVRAFEDTNIIREGSIDPISDIEVINTELVLADFQAMEKRLDNFSKEIKRNKTTENLKRHELYEKVTQTLNRGNLLSSLLLNEEDSLYLKELNLLTAKPVIYVFNVSEDILLSGLSTLEEKYSEFIQNNSVLFLCAKIESELRALSPDERLEYLSDLGISNSGLDQLIKLGFKTVGLQTFLTAGPKEVRAWTIRTGDKAPSAAGKIHTDFEKSFIRAEVVPFVDLSNAGSWKIAREKGLLRLEGKDYVMQDGDVVEFRVGS</sequence>
<dbReference type="PANTHER" id="PTHR23305">
    <property type="entry name" value="OBG GTPASE FAMILY"/>
    <property type="match status" value="1"/>
</dbReference>
<feature type="domain" description="OBG-type G" evidence="7">
    <location>
        <begin position="1"/>
        <end position="267"/>
    </location>
</feature>
<comment type="cofactor">
    <cofactor evidence="1">
        <name>Mg(2+)</name>
        <dbReference type="ChEBI" id="CHEBI:18420"/>
    </cofactor>
</comment>
<dbReference type="PANTHER" id="PTHR23305:SF18">
    <property type="entry name" value="OBG-TYPE G DOMAIN-CONTAINING PROTEIN"/>
    <property type="match status" value="1"/>
</dbReference>
<dbReference type="Pfam" id="PF01926">
    <property type="entry name" value="MMR_HSR1"/>
    <property type="match status" value="1"/>
</dbReference>
<dbReference type="Gene3D" id="3.40.50.300">
    <property type="entry name" value="P-loop containing nucleotide triphosphate hydrolases"/>
    <property type="match status" value="1"/>
</dbReference>
<feature type="domain" description="TGS" evidence="8">
    <location>
        <begin position="289"/>
        <end position="372"/>
    </location>
</feature>
<dbReference type="PROSITE" id="PS51880">
    <property type="entry name" value="TGS"/>
    <property type="match status" value="1"/>
</dbReference>
<feature type="binding site" evidence="6">
    <location>
        <begin position="10"/>
        <end position="15"/>
    </location>
    <ligand>
        <name>ATP</name>
        <dbReference type="ChEBI" id="CHEBI:30616"/>
    </ligand>
</feature>
<dbReference type="InterPro" id="IPR012676">
    <property type="entry name" value="TGS-like"/>
</dbReference>
<dbReference type="SUPFAM" id="SSF81271">
    <property type="entry name" value="TGS-like"/>
    <property type="match status" value="1"/>
</dbReference>
<evidence type="ECO:0000256" key="4">
    <source>
        <dbReference type="ARBA" id="ARBA00022840"/>
    </source>
</evidence>
<dbReference type="GO" id="GO:0016887">
    <property type="term" value="F:ATP hydrolysis activity"/>
    <property type="evidence" value="ECO:0007669"/>
    <property type="project" value="UniProtKB-UniRule"/>
</dbReference>
<evidence type="ECO:0000256" key="6">
    <source>
        <dbReference type="HAMAP-Rule" id="MF_00944"/>
    </source>
</evidence>
<dbReference type="InterPro" id="IPR023192">
    <property type="entry name" value="TGS-like_dom_sf"/>
</dbReference>
<dbReference type="Gene3D" id="1.10.150.300">
    <property type="entry name" value="TGS-like domain"/>
    <property type="match status" value="1"/>
</dbReference>
<dbReference type="InterPro" id="IPR004396">
    <property type="entry name" value="ATPase_YchF/OLA1"/>
</dbReference>
<dbReference type="GO" id="GO:0005525">
    <property type="term" value="F:GTP binding"/>
    <property type="evidence" value="ECO:0007669"/>
    <property type="project" value="InterPro"/>
</dbReference>
<reference evidence="9" key="2">
    <citation type="journal article" date="2021" name="Microbiome">
        <title>Successional dynamics and alternative stable states in a saline activated sludge microbial community over 9 years.</title>
        <authorList>
            <person name="Wang Y."/>
            <person name="Ye J."/>
            <person name="Ju F."/>
            <person name="Liu L."/>
            <person name="Boyd J.A."/>
            <person name="Deng Y."/>
            <person name="Parks D.H."/>
            <person name="Jiang X."/>
            <person name="Yin X."/>
            <person name="Woodcroft B.J."/>
            <person name="Tyson G.W."/>
            <person name="Hugenholtz P."/>
            <person name="Polz M.F."/>
            <person name="Zhang T."/>
        </authorList>
    </citation>
    <scope>NUCLEOTIDE SEQUENCE</scope>
    <source>
        <strain evidence="9">HKST-UBA79</strain>
    </source>
</reference>
<accession>A0A955EAR0</accession>
<gene>
    <name evidence="6 9" type="primary">ychF</name>
    <name evidence="9" type="ORF">KC980_00285</name>
</gene>
<dbReference type="GO" id="GO:0043023">
    <property type="term" value="F:ribosomal large subunit binding"/>
    <property type="evidence" value="ECO:0007669"/>
    <property type="project" value="UniProtKB-UniRule"/>
</dbReference>
<keyword evidence="2" id="KW-0479">Metal-binding</keyword>
<dbReference type="FunFam" id="3.10.20.30:FF:000001">
    <property type="entry name" value="Ribosome-binding ATPase YchF"/>
    <property type="match status" value="1"/>
</dbReference>
<keyword evidence="5" id="KW-0460">Magnesium</keyword>
<dbReference type="InterPro" id="IPR013029">
    <property type="entry name" value="YchF_C"/>
</dbReference>
<evidence type="ECO:0000259" key="8">
    <source>
        <dbReference type="PROSITE" id="PS51880"/>
    </source>
</evidence>
<dbReference type="InterPro" id="IPR004095">
    <property type="entry name" value="TGS"/>
</dbReference>
<dbReference type="PRINTS" id="PR00326">
    <property type="entry name" value="GTP1OBG"/>
</dbReference>
<comment type="caution">
    <text evidence="9">The sequence shown here is derived from an EMBL/GenBank/DDBJ whole genome shotgun (WGS) entry which is preliminary data.</text>
</comment>
<dbReference type="Proteomes" id="UP000740557">
    <property type="component" value="Unassembled WGS sequence"/>
</dbReference>
<dbReference type="GO" id="GO:0046872">
    <property type="term" value="F:metal ion binding"/>
    <property type="evidence" value="ECO:0007669"/>
    <property type="project" value="UniProtKB-KW"/>
</dbReference>
<dbReference type="GO" id="GO:0005524">
    <property type="term" value="F:ATP binding"/>
    <property type="evidence" value="ECO:0007669"/>
    <property type="project" value="UniProtKB-UniRule"/>
</dbReference>
<evidence type="ECO:0000256" key="5">
    <source>
        <dbReference type="ARBA" id="ARBA00022842"/>
    </source>
</evidence>
<name>A0A955EAR0_UNCKA</name>
<dbReference type="CDD" id="cd01900">
    <property type="entry name" value="YchF"/>
    <property type="match status" value="1"/>
</dbReference>
<evidence type="ECO:0000259" key="7">
    <source>
        <dbReference type="PROSITE" id="PS51710"/>
    </source>
</evidence>
<dbReference type="NCBIfam" id="TIGR00092">
    <property type="entry name" value="redox-regulated ATPase YchF"/>
    <property type="match status" value="1"/>
</dbReference>
<evidence type="ECO:0000313" key="10">
    <source>
        <dbReference type="Proteomes" id="UP000740557"/>
    </source>
</evidence>
<dbReference type="InterPro" id="IPR027417">
    <property type="entry name" value="P-loop_NTPase"/>
</dbReference>
<comment type="function">
    <text evidence="6">ATPase that binds to both the 70S ribosome and the 50S ribosomal subunit in a nucleotide-independent manner.</text>
</comment>
<dbReference type="HAMAP" id="MF_00944">
    <property type="entry name" value="YchF_OLA1_ATPase"/>
    <property type="match status" value="1"/>
</dbReference>